<evidence type="ECO:0000256" key="1">
    <source>
        <dbReference type="SAM" id="MobiDB-lite"/>
    </source>
</evidence>
<gene>
    <name evidence="2" type="ORF">FPANT_2356</name>
</gene>
<dbReference type="AlphaFoldDB" id="A0A8H5PNQ4"/>
<feature type="region of interest" description="Disordered" evidence="1">
    <location>
        <begin position="241"/>
        <end position="372"/>
    </location>
</feature>
<evidence type="ECO:0000313" key="3">
    <source>
        <dbReference type="Proteomes" id="UP000544095"/>
    </source>
</evidence>
<feature type="compositionally biased region" description="Basic and acidic residues" evidence="1">
    <location>
        <begin position="430"/>
        <end position="449"/>
    </location>
</feature>
<accession>A0A8H5PNQ4</accession>
<comment type="caution">
    <text evidence="2">The sequence shown here is derived from an EMBL/GenBank/DDBJ whole genome shotgun (WGS) entry which is preliminary data.</text>
</comment>
<organism evidence="2 3">
    <name type="scientific">Fusarium pseudoanthophilum</name>
    <dbReference type="NCBI Taxonomy" id="48495"/>
    <lineage>
        <taxon>Eukaryota</taxon>
        <taxon>Fungi</taxon>
        <taxon>Dikarya</taxon>
        <taxon>Ascomycota</taxon>
        <taxon>Pezizomycotina</taxon>
        <taxon>Sordariomycetes</taxon>
        <taxon>Hypocreomycetidae</taxon>
        <taxon>Hypocreales</taxon>
        <taxon>Nectriaceae</taxon>
        <taxon>Fusarium</taxon>
        <taxon>Fusarium fujikuroi species complex</taxon>
    </lineage>
</organism>
<protein>
    <submittedName>
        <fullName evidence="2">Uncharacterized protein</fullName>
    </submittedName>
</protein>
<reference evidence="2 3" key="1">
    <citation type="submission" date="2020-05" db="EMBL/GenBank/DDBJ databases">
        <title>Identification and distribution of gene clusters putatively required for synthesis of sphingolipid metabolism inhibitors in phylogenetically diverse species of the filamentous fungus Fusarium.</title>
        <authorList>
            <person name="Kim H.-S."/>
            <person name="Busman M."/>
            <person name="Brown D.W."/>
            <person name="Divon H."/>
            <person name="Uhlig S."/>
            <person name="Proctor R.H."/>
        </authorList>
    </citation>
    <scope>NUCLEOTIDE SEQUENCE [LARGE SCALE GENOMIC DNA]</scope>
    <source>
        <strain evidence="2 3">NRRL 25211</strain>
    </source>
</reference>
<feature type="compositionally biased region" description="Polar residues" evidence="1">
    <location>
        <begin position="452"/>
        <end position="462"/>
    </location>
</feature>
<dbReference type="Proteomes" id="UP000544095">
    <property type="component" value="Unassembled WGS sequence"/>
</dbReference>
<feature type="compositionally biased region" description="Polar residues" evidence="1">
    <location>
        <begin position="1"/>
        <end position="20"/>
    </location>
</feature>
<evidence type="ECO:0000313" key="2">
    <source>
        <dbReference type="EMBL" id="KAF5600505.1"/>
    </source>
</evidence>
<name>A0A8H5PNQ4_9HYPO</name>
<feature type="region of interest" description="Disordered" evidence="1">
    <location>
        <begin position="1"/>
        <end position="41"/>
    </location>
</feature>
<dbReference type="EMBL" id="JAAOAR010000099">
    <property type="protein sequence ID" value="KAF5600505.1"/>
    <property type="molecule type" value="Genomic_DNA"/>
</dbReference>
<sequence>MSNASESSKNAATSSQNGSVLQRPAHPGPASQMWPTPSTPTITVEMQNHRRMVYHQLLSQLISPEDQERLLCEWFVKEPDAKEQAAVERTRAFFGKDPYSAPYHSYYISGEVNDDYIRFVIRSGLRHGHISLQDLREFITERIVPFEDSGLRFSHVLIRIKSYLCLKRRIPFLFTIRGPGGTDPGPRGSRIVAQVTTDGLVDFTELIRGIFAKGTVEAEEAEPQNTSLQEVLKSHCTNYSLRRKEVDQSPVSGEPSEEKPDEGDGDKSPSSDEPSEEKPDEGDGDKSPANGEPSEESDKSPVSGETPDKNGGEGGVRTSRMVDSSSETVDEDDNHGSGDSGDQTTAPTSCGSETSESYYTAPTSCGSETSESYYQERRRIIGELYKAVVEKSKLRAQNELDNMSLKIVLCATVADLKSLAKQMSETEDQMDQHERKIEDIKVTNPEDYRTPYTHTGRQSSTD</sequence>
<keyword evidence="3" id="KW-1185">Reference proteome</keyword>
<feature type="compositionally biased region" description="Polar residues" evidence="1">
    <location>
        <begin position="340"/>
        <end position="372"/>
    </location>
</feature>
<feature type="region of interest" description="Disordered" evidence="1">
    <location>
        <begin position="424"/>
        <end position="462"/>
    </location>
</feature>
<feature type="compositionally biased region" description="Acidic residues" evidence="1">
    <location>
        <begin position="273"/>
        <end position="283"/>
    </location>
</feature>
<proteinExistence type="predicted"/>